<evidence type="ECO:0000256" key="2">
    <source>
        <dbReference type="ARBA" id="ARBA00006375"/>
    </source>
</evidence>
<sequence>MSVVFTSTRPSKGAAAPVIDSSLGLRAPVPTVVPFRKLPRAALAGGLAGAIVNSVLHPIDTIKSVRQADTWRRSQSTWSVFWQLVRESGPGALYRGVVPAVLGAATSSAVYFGTYESVRALLVWYEQQRHCRAKTGSQATHSARDAHLVARSLSKRGLIHMIAAASGNVVSSFIFVPKEVIKQRLQTGRESTVREVFAHQHLRGLYWGYRATLLRNVPNAMLNFVLYEELKLRIGQLRTAVQQCMGGSRTQTTQTTEAFPTLDLLMAGSLAGALSSTLTTPFDVLKTRFGTASSSAVASRSLMSLAAEILRQEGLGGLFRGVGTRAVWAGMFSAIGFTTYERCKDLLVSHASSSKRNAHLQLSTGRRRRQRQQ</sequence>
<comment type="subcellular location">
    <subcellularLocation>
        <location evidence="1">Membrane</location>
        <topology evidence="1">Multi-pass membrane protein</topology>
    </subcellularLocation>
</comment>
<dbReference type="Proteomes" id="UP000007014">
    <property type="component" value="Chromosome 10"/>
</dbReference>
<dbReference type="Pfam" id="PF00153">
    <property type="entry name" value="Mito_carr"/>
    <property type="match status" value="3"/>
</dbReference>
<evidence type="ECO:0000256" key="5">
    <source>
        <dbReference type="ARBA" id="ARBA00022737"/>
    </source>
</evidence>
<dbReference type="InterPro" id="IPR018108">
    <property type="entry name" value="MCP_transmembrane"/>
</dbReference>
<dbReference type="KEGG" id="cme:CYME_CMJ228C"/>
<name>M1V5A7_CYAM1</name>
<dbReference type="GO" id="GO:0016020">
    <property type="term" value="C:membrane"/>
    <property type="evidence" value="ECO:0007669"/>
    <property type="project" value="UniProtKB-SubCell"/>
</dbReference>
<dbReference type="Gene3D" id="1.50.40.10">
    <property type="entry name" value="Mitochondrial carrier domain"/>
    <property type="match status" value="2"/>
</dbReference>
<reference evidence="10 11" key="2">
    <citation type="journal article" date="2007" name="BMC Biol.">
        <title>A 100%-complete sequence reveals unusually simple genomic features in the hot-spring red alga Cyanidioschyzon merolae.</title>
        <authorList>
            <person name="Nozaki H."/>
            <person name="Takano H."/>
            <person name="Misumi O."/>
            <person name="Terasawa K."/>
            <person name="Matsuzaki M."/>
            <person name="Maruyama S."/>
            <person name="Nishida K."/>
            <person name="Yagisawa F."/>
            <person name="Yoshida Y."/>
            <person name="Fujiwara T."/>
            <person name="Takio S."/>
            <person name="Tamura K."/>
            <person name="Chung S.J."/>
            <person name="Nakamura S."/>
            <person name="Kuroiwa H."/>
            <person name="Tanaka K."/>
            <person name="Sato N."/>
            <person name="Kuroiwa T."/>
        </authorList>
    </citation>
    <scope>NUCLEOTIDE SEQUENCE [LARGE SCALE GENOMIC DNA]</scope>
    <source>
        <strain evidence="10 11">10D</strain>
    </source>
</reference>
<accession>M1V5A7</accession>
<keyword evidence="4 8" id="KW-0812">Transmembrane</keyword>
<keyword evidence="3 9" id="KW-0813">Transport</keyword>
<gene>
    <name evidence="10" type="ORF">CYME_CMJ228C</name>
</gene>
<dbReference type="HOGENOM" id="CLU_015166_3_5_1"/>
<evidence type="ECO:0000313" key="10">
    <source>
        <dbReference type="EMBL" id="BAM80340.1"/>
    </source>
</evidence>
<evidence type="ECO:0000256" key="9">
    <source>
        <dbReference type="RuleBase" id="RU000488"/>
    </source>
</evidence>
<comment type="similarity">
    <text evidence="2 9">Belongs to the mitochondrial carrier (TC 2.A.29) family.</text>
</comment>
<proteinExistence type="inferred from homology"/>
<dbReference type="Gramene" id="CMJ228CT">
    <property type="protein sequence ID" value="CMJ228CT"/>
    <property type="gene ID" value="CMJ228C"/>
</dbReference>
<evidence type="ECO:0000313" key="11">
    <source>
        <dbReference type="Proteomes" id="UP000007014"/>
    </source>
</evidence>
<evidence type="ECO:0000256" key="3">
    <source>
        <dbReference type="ARBA" id="ARBA00022448"/>
    </source>
</evidence>
<reference evidence="10 11" key="1">
    <citation type="journal article" date="2004" name="Nature">
        <title>Genome sequence of the ultrasmall unicellular red alga Cyanidioschyzon merolae 10D.</title>
        <authorList>
            <person name="Matsuzaki M."/>
            <person name="Misumi O."/>
            <person name="Shin-i T."/>
            <person name="Maruyama S."/>
            <person name="Takahara M."/>
            <person name="Miyagishima S."/>
            <person name="Mori T."/>
            <person name="Nishida K."/>
            <person name="Yagisawa F."/>
            <person name="Nishida K."/>
            <person name="Yoshida Y."/>
            <person name="Nishimura Y."/>
            <person name="Nakao S."/>
            <person name="Kobayashi T."/>
            <person name="Momoyama Y."/>
            <person name="Higashiyama T."/>
            <person name="Minoda A."/>
            <person name="Sano M."/>
            <person name="Nomoto H."/>
            <person name="Oishi K."/>
            <person name="Hayashi H."/>
            <person name="Ohta F."/>
            <person name="Nishizaka S."/>
            <person name="Haga S."/>
            <person name="Miura S."/>
            <person name="Morishita T."/>
            <person name="Kabeya Y."/>
            <person name="Terasawa K."/>
            <person name="Suzuki Y."/>
            <person name="Ishii Y."/>
            <person name="Asakawa S."/>
            <person name="Takano H."/>
            <person name="Ohta N."/>
            <person name="Kuroiwa H."/>
            <person name="Tanaka K."/>
            <person name="Shimizu N."/>
            <person name="Sugano S."/>
            <person name="Sato N."/>
            <person name="Nozaki H."/>
            <person name="Ogasawara N."/>
            <person name="Kohara Y."/>
            <person name="Kuroiwa T."/>
        </authorList>
    </citation>
    <scope>NUCLEOTIDE SEQUENCE [LARGE SCALE GENOMIC DNA]</scope>
    <source>
        <strain evidence="10 11">10D</strain>
    </source>
</reference>
<feature type="repeat" description="Solcar" evidence="8">
    <location>
        <begin position="155"/>
        <end position="233"/>
    </location>
</feature>
<keyword evidence="7 8" id="KW-0472">Membrane</keyword>
<keyword evidence="6" id="KW-1133">Transmembrane helix</keyword>
<evidence type="ECO:0000256" key="4">
    <source>
        <dbReference type="ARBA" id="ARBA00022692"/>
    </source>
</evidence>
<feature type="repeat" description="Solcar" evidence="8">
    <location>
        <begin position="259"/>
        <end position="346"/>
    </location>
</feature>
<dbReference type="OrthoDB" id="448427at2759"/>
<dbReference type="OMA" id="FTHFITL"/>
<dbReference type="GeneID" id="16993909"/>
<dbReference type="eggNOG" id="KOG0768">
    <property type="taxonomic scope" value="Eukaryota"/>
</dbReference>
<dbReference type="AlphaFoldDB" id="M1V5A7"/>
<protein>
    <submittedName>
        <fullName evidence="10">Similar to mitochondrial carrier protein</fullName>
    </submittedName>
</protein>
<dbReference type="PANTHER" id="PTHR45667">
    <property type="entry name" value="S-ADENOSYLMETHIONINE MITOCHONDRIAL CARRIER PROTEIN"/>
    <property type="match status" value="1"/>
</dbReference>
<dbReference type="PROSITE" id="PS50920">
    <property type="entry name" value="SOLCAR"/>
    <property type="match status" value="3"/>
</dbReference>
<evidence type="ECO:0000256" key="1">
    <source>
        <dbReference type="ARBA" id="ARBA00004141"/>
    </source>
</evidence>
<dbReference type="InterPro" id="IPR023395">
    <property type="entry name" value="MCP_dom_sf"/>
</dbReference>
<dbReference type="SUPFAM" id="SSF103506">
    <property type="entry name" value="Mitochondrial carrier"/>
    <property type="match status" value="1"/>
</dbReference>
<keyword evidence="5" id="KW-0677">Repeat</keyword>
<dbReference type="EMBL" id="AP006492">
    <property type="protein sequence ID" value="BAM80340.1"/>
    <property type="molecule type" value="Genomic_DNA"/>
</dbReference>
<evidence type="ECO:0000256" key="7">
    <source>
        <dbReference type="ARBA" id="ARBA00023136"/>
    </source>
</evidence>
<dbReference type="RefSeq" id="XP_005534947.1">
    <property type="nucleotide sequence ID" value="XM_005534890.1"/>
</dbReference>
<evidence type="ECO:0000256" key="6">
    <source>
        <dbReference type="ARBA" id="ARBA00022989"/>
    </source>
</evidence>
<evidence type="ECO:0000256" key="8">
    <source>
        <dbReference type="PROSITE-ProRule" id="PRU00282"/>
    </source>
</evidence>
<keyword evidence="11" id="KW-1185">Reference proteome</keyword>
<organism evidence="10 11">
    <name type="scientific">Cyanidioschyzon merolae (strain NIES-3377 / 10D)</name>
    <name type="common">Unicellular red alga</name>
    <dbReference type="NCBI Taxonomy" id="280699"/>
    <lineage>
        <taxon>Eukaryota</taxon>
        <taxon>Rhodophyta</taxon>
        <taxon>Bangiophyceae</taxon>
        <taxon>Cyanidiales</taxon>
        <taxon>Cyanidiaceae</taxon>
        <taxon>Cyanidioschyzon</taxon>
    </lineage>
</organism>
<feature type="repeat" description="Solcar" evidence="8">
    <location>
        <begin position="36"/>
        <end position="121"/>
    </location>
</feature>